<evidence type="ECO:0000313" key="3">
    <source>
        <dbReference type="Proteomes" id="UP000619534"/>
    </source>
</evidence>
<dbReference type="InterPro" id="IPR029069">
    <property type="entry name" value="HotDog_dom_sf"/>
</dbReference>
<evidence type="ECO:0000259" key="1">
    <source>
        <dbReference type="Pfam" id="PF01575"/>
    </source>
</evidence>
<gene>
    <name evidence="2" type="ORF">GCM10007216_25370</name>
</gene>
<dbReference type="Gene3D" id="3.10.129.10">
    <property type="entry name" value="Hotdog Thioesterase"/>
    <property type="match status" value="1"/>
</dbReference>
<sequence>MIGRKRKLGKKINELKVGDHYTTEKTIEDRDLLMYLGLSDDANPLYIQHDYASQTPFKRPVAPTVMLQGMISSLISMQLPGPGSHILRQEMDFPKPVYHYADLSFRLEVVEKDTAKHSVTLSILVKDSDDHEVIKGVAVVSPPYEPESMTAKSLENFY</sequence>
<dbReference type="Proteomes" id="UP000619534">
    <property type="component" value="Unassembled WGS sequence"/>
</dbReference>
<dbReference type="InterPro" id="IPR002539">
    <property type="entry name" value="MaoC-like_dom"/>
</dbReference>
<evidence type="ECO:0000313" key="2">
    <source>
        <dbReference type="EMBL" id="GGC93573.1"/>
    </source>
</evidence>
<dbReference type="EMBL" id="BMCJ01000004">
    <property type="protein sequence ID" value="GGC93573.1"/>
    <property type="molecule type" value="Genomic_DNA"/>
</dbReference>
<protein>
    <submittedName>
        <fullName evidence="2">Enoyl-CoA hydratase</fullName>
    </submittedName>
</protein>
<comment type="caution">
    <text evidence="2">The sequence shown here is derived from an EMBL/GenBank/DDBJ whole genome shotgun (WGS) entry which is preliminary data.</text>
</comment>
<dbReference type="SUPFAM" id="SSF54637">
    <property type="entry name" value="Thioesterase/thiol ester dehydrase-isomerase"/>
    <property type="match status" value="1"/>
</dbReference>
<dbReference type="PANTHER" id="PTHR43437:SF3">
    <property type="entry name" value="HYDROXYACYL-THIOESTER DEHYDRATASE TYPE 2, MITOCHONDRIAL"/>
    <property type="match status" value="1"/>
</dbReference>
<dbReference type="RefSeq" id="WP_062448070.1">
    <property type="nucleotide sequence ID" value="NZ_BMCJ01000004.1"/>
</dbReference>
<name>A0ABQ1P902_9BACI</name>
<organism evidence="2 3">
    <name type="scientific">Thalassobacillus devorans</name>
    <dbReference type="NCBI Taxonomy" id="279813"/>
    <lineage>
        <taxon>Bacteria</taxon>
        <taxon>Bacillati</taxon>
        <taxon>Bacillota</taxon>
        <taxon>Bacilli</taxon>
        <taxon>Bacillales</taxon>
        <taxon>Bacillaceae</taxon>
        <taxon>Thalassobacillus</taxon>
    </lineage>
</organism>
<keyword evidence="3" id="KW-1185">Reference proteome</keyword>
<reference evidence="3" key="1">
    <citation type="journal article" date="2019" name="Int. J. Syst. Evol. Microbiol.">
        <title>The Global Catalogue of Microorganisms (GCM) 10K type strain sequencing project: providing services to taxonomists for standard genome sequencing and annotation.</title>
        <authorList>
            <consortium name="The Broad Institute Genomics Platform"/>
            <consortium name="The Broad Institute Genome Sequencing Center for Infectious Disease"/>
            <person name="Wu L."/>
            <person name="Ma J."/>
        </authorList>
    </citation>
    <scope>NUCLEOTIDE SEQUENCE [LARGE SCALE GENOMIC DNA]</scope>
    <source>
        <strain evidence="3">CCM 7282</strain>
    </source>
</reference>
<feature type="domain" description="MaoC-like" evidence="1">
    <location>
        <begin position="20"/>
        <end position="118"/>
    </location>
</feature>
<dbReference type="PANTHER" id="PTHR43437">
    <property type="entry name" value="HYDROXYACYL-THIOESTER DEHYDRATASE TYPE 2, MITOCHONDRIAL-RELATED"/>
    <property type="match status" value="1"/>
</dbReference>
<dbReference type="Pfam" id="PF01575">
    <property type="entry name" value="MaoC_dehydratas"/>
    <property type="match status" value="1"/>
</dbReference>
<dbReference type="InterPro" id="IPR050965">
    <property type="entry name" value="UPF0336/Enoyl-CoA_hydratase"/>
</dbReference>
<proteinExistence type="predicted"/>
<accession>A0ABQ1P902</accession>